<evidence type="ECO:0000256" key="3">
    <source>
        <dbReference type="ARBA" id="ARBA00004663"/>
    </source>
</evidence>
<name>A0A9X0W8D8_9GAMM</name>
<evidence type="ECO:0000256" key="13">
    <source>
        <dbReference type="ARBA" id="ARBA00023136"/>
    </source>
</evidence>
<feature type="transmembrane region" description="Helical" evidence="19">
    <location>
        <begin position="32"/>
        <end position="55"/>
    </location>
</feature>
<feature type="transmembrane region" description="Helical" evidence="19">
    <location>
        <begin position="184"/>
        <end position="201"/>
    </location>
</feature>
<evidence type="ECO:0000256" key="1">
    <source>
        <dbReference type="ARBA" id="ARBA00001946"/>
    </source>
</evidence>
<evidence type="ECO:0000313" key="20">
    <source>
        <dbReference type="EMBL" id="MBK1618771.1"/>
    </source>
</evidence>
<comment type="catalytic activity">
    <reaction evidence="17 19">
        <text>alpha-ribazole + adenosylcob(III)inamide-GDP = adenosylcob(III)alamin + GMP + H(+)</text>
        <dbReference type="Rhea" id="RHEA:16049"/>
        <dbReference type="ChEBI" id="CHEBI:10329"/>
        <dbReference type="ChEBI" id="CHEBI:15378"/>
        <dbReference type="ChEBI" id="CHEBI:18408"/>
        <dbReference type="ChEBI" id="CHEBI:58115"/>
        <dbReference type="ChEBI" id="CHEBI:60487"/>
        <dbReference type="EC" id="2.7.8.26"/>
    </reaction>
</comment>
<evidence type="ECO:0000256" key="12">
    <source>
        <dbReference type="ARBA" id="ARBA00022989"/>
    </source>
</evidence>
<protein>
    <recommendedName>
        <fullName evidence="6 19">Adenosylcobinamide-GDP ribazoletransferase</fullName>
        <ecNumber evidence="5 19">2.7.8.26</ecNumber>
    </recommendedName>
    <alternativeName>
        <fullName evidence="16 19">Cobalamin synthase</fullName>
    </alternativeName>
    <alternativeName>
        <fullName evidence="15 19">Cobalamin-5'-phosphate synthase</fullName>
    </alternativeName>
</protein>
<evidence type="ECO:0000256" key="11">
    <source>
        <dbReference type="ARBA" id="ARBA00022842"/>
    </source>
</evidence>
<dbReference type="NCBIfam" id="TIGR00317">
    <property type="entry name" value="cobS"/>
    <property type="match status" value="1"/>
</dbReference>
<evidence type="ECO:0000256" key="16">
    <source>
        <dbReference type="ARBA" id="ARBA00032853"/>
    </source>
</evidence>
<comment type="cofactor">
    <cofactor evidence="1 19">
        <name>Mg(2+)</name>
        <dbReference type="ChEBI" id="CHEBI:18420"/>
    </cofactor>
</comment>
<evidence type="ECO:0000256" key="5">
    <source>
        <dbReference type="ARBA" id="ARBA00013200"/>
    </source>
</evidence>
<keyword evidence="10 19" id="KW-0812">Transmembrane</keyword>
<evidence type="ECO:0000256" key="4">
    <source>
        <dbReference type="ARBA" id="ARBA00010561"/>
    </source>
</evidence>
<dbReference type="GO" id="GO:0009236">
    <property type="term" value="P:cobalamin biosynthetic process"/>
    <property type="evidence" value="ECO:0007669"/>
    <property type="project" value="UniProtKB-UniRule"/>
</dbReference>
<dbReference type="GO" id="GO:0005886">
    <property type="term" value="C:plasma membrane"/>
    <property type="evidence" value="ECO:0007669"/>
    <property type="project" value="UniProtKB-SubCell"/>
</dbReference>
<keyword evidence="8 19" id="KW-0169">Cobalamin biosynthesis</keyword>
<sequence>MIPCLVAMRFLTRLPLPATSDASPLEVAPVTLGRSALCYPLVGLLLGALLLLLWLGVSSLPAEAPPLATAALLLAGWVWSTGGLHLDGLGDCADAWVGGLGSRERTLKILKDPLTGSMGVVALVLILLVKFAALASLPLGLAGALVLLLTPALARAQLLALPLTTVSARPDGLGAALQQRLPRHGASLVLVLSGLLALLLFASAGHWALGVALVVTAGLLLVVWRRSMLERLGGFTGDTAGALVELTEAALLLAAVLLIAD</sequence>
<dbReference type="HAMAP" id="MF_00719">
    <property type="entry name" value="CobS"/>
    <property type="match status" value="1"/>
</dbReference>
<evidence type="ECO:0000256" key="7">
    <source>
        <dbReference type="ARBA" id="ARBA00022475"/>
    </source>
</evidence>
<comment type="similarity">
    <text evidence="4 19">Belongs to the CobS family.</text>
</comment>
<comment type="caution">
    <text evidence="20">The sequence shown here is derived from an EMBL/GenBank/DDBJ whole genome shotgun (WGS) entry which is preliminary data.</text>
</comment>
<evidence type="ECO:0000256" key="14">
    <source>
        <dbReference type="ARBA" id="ARBA00025228"/>
    </source>
</evidence>
<keyword evidence="7 19" id="KW-1003">Cell membrane</keyword>
<reference evidence="20 21" key="1">
    <citation type="journal article" date="2020" name="Microorganisms">
        <title>Osmotic Adaptation and Compatible Solute Biosynthesis of Phototrophic Bacteria as Revealed from Genome Analyses.</title>
        <authorList>
            <person name="Imhoff J.F."/>
            <person name="Rahn T."/>
            <person name="Kunzel S."/>
            <person name="Keller A."/>
            <person name="Neulinger S.C."/>
        </authorList>
    </citation>
    <scope>NUCLEOTIDE SEQUENCE [LARGE SCALE GENOMIC DNA]</scope>
    <source>
        <strain evidence="20 21">DSM 25653</strain>
    </source>
</reference>
<evidence type="ECO:0000256" key="18">
    <source>
        <dbReference type="ARBA" id="ARBA00049504"/>
    </source>
</evidence>
<evidence type="ECO:0000256" key="8">
    <source>
        <dbReference type="ARBA" id="ARBA00022573"/>
    </source>
</evidence>
<dbReference type="InterPro" id="IPR003805">
    <property type="entry name" value="CobS"/>
</dbReference>
<accession>A0A9X0W8D8</accession>
<keyword evidence="11 19" id="KW-0460">Magnesium</keyword>
<dbReference type="GO" id="GO:0008818">
    <property type="term" value="F:cobalamin 5'-phosphate synthase activity"/>
    <property type="evidence" value="ECO:0007669"/>
    <property type="project" value="UniProtKB-UniRule"/>
</dbReference>
<comment type="function">
    <text evidence="14 19">Joins adenosylcobinamide-GDP and alpha-ribazole to generate adenosylcobalamin (Ado-cobalamin). Also synthesizes adenosylcobalamin 5'-phosphate from adenosylcobinamide-GDP and alpha-ribazole 5'-phosphate.</text>
</comment>
<evidence type="ECO:0000313" key="21">
    <source>
        <dbReference type="Proteomes" id="UP001138768"/>
    </source>
</evidence>
<keyword evidence="9 19" id="KW-0808">Transferase</keyword>
<keyword evidence="21" id="KW-1185">Reference proteome</keyword>
<comment type="subcellular location">
    <subcellularLocation>
        <location evidence="2 19">Cell membrane</location>
        <topology evidence="2 19">Multi-pass membrane protein</topology>
    </subcellularLocation>
</comment>
<gene>
    <name evidence="19 20" type="primary">cobS</name>
    <name evidence="20" type="ORF">CKO42_10060</name>
</gene>
<keyword evidence="12 19" id="KW-1133">Transmembrane helix</keyword>
<dbReference type="EC" id="2.7.8.26" evidence="5 19"/>
<evidence type="ECO:0000256" key="9">
    <source>
        <dbReference type="ARBA" id="ARBA00022679"/>
    </source>
</evidence>
<evidence type="ECO:0000256" key="19">
    <source>
        <dbReference type="HAMAP-Rule" id="MF_00719"/>
    </source>
</evidence>
<evidence type="ECO:0000256" key="15">
    <source>
        <dbReference type="ARBA" id="ARBA00032605"/>
    </source>
</evidence>
<dbReference type="GO" id="GO:0051073">
    <property type="term" value="F:adenosylcobinamide-GDP ribazoletransferase activity"/>
    <property type="evidence" value="ECO:0007669"/>
    <property type="project" value="UniProtKB-UniRule"/>
</dbReference>
<dbReference type="EMBL" id="NRRY01000013">
    <property type="protein sequence ID" value="MBK1618771.1"/>
    <property type="molecule type" value="Genomic_DNA"/>
</dbReference>
<comment type="catalytic activity">
    <reaction evidence="18 19">
        <text>alpha-ribazole 5'-phosphate + adenosylcob(III)inamide-GDP = adenosylcob(III)alamin 5'-phosphate + GMP + H(+)</text>
        <dbReference type="Rhea" id="RHEA:23560"/>
        <dbReference type="ChEBI" id="CHEBI:15378"/>
        <dbReference type="ChEBI" id="CHEBI:57918"/>
        <dbReference type="ChEBI" id="CHEBI:58115"/>
        <dbReference type="ChEBI" id="CHEBI:60487"/>
        <dbReference type="ChEBI" id="CHEBI:60493"/>
        <dbReference type="EC" id="2.7.8.26"/>
    </reaction>
</comment>
<dbReference type="PANTHER" id="PTHR34148">
    <property type="entry name" value="ADENOSYLCOBINAMIDE-GDP RIBAZOLETRANSFERASE"/>
    <property type="match status" value="1"/>
</dbReference>
<keyword evidence="13 19" id="KW-0472">Membrane</keyword>
<evidence type="ECO:0000256" key="6">
    <source>
        <dbReference type="ARBA" id="ARBA00015850"/>
    </source>
</evidence>
<dbReference type="AlphaFoldDB" id="A0A9X0W8D8"/>
<evidence type="ECO:0000256" key="17">
    <source>
        <dbReference type="ARBA" id="ARBA00048623"/>
    </source>
</evidence>
<feature type="transmembrane region" description="Helical" evidence="19">
    <location>
        <begin position="113"/>
        <end position="133"/>
    </location>
</feature>
<dbReference type="PANTHER" id="PTHR34148:SF1">
    <property type="entry name" value="ADENOSYLCOBINAMIDE-GDP RIBAZOLETRANSFERASE"/>
    <property type="match status" value="1"/>
</dbReference>
<dbReference type="Proteomes" id="UP001138768">
    <property type="component" value="Unassembled WGS sequence"/>
</dbReference>
<dbReference type="Pfam" id="PF02654">
    <property type="entry name" value="CobS"/>
    <property type="match status" value="1"/>
</dbReference>
<comment type="pathway">
    <text evidence="3 19">Cofactor biosynthesis; adenosylcobalamin biosynthesis; adenosylcobalamin from cob(II)yrinate a,c-diamide: step 7/7.</text>
</comment>
<evidence type="ECO:0000256" key="2">
    <source>
        <dbReference type="ARBA" id="ARBA00004651"/>
    </source>
</evidence>
<evidence type="ECO:0000256" key="10">
    <source>
        <dbReference type="ARBA" id="ARBA00022692"/>
    </source>
</evidence>
<feature type="transmembrane region" description="Helical" evidence="19">
    <location>
        <begin position="207"/>
        <end position="224"/>
    </location>
</feature>
<organism evidence="20 21">
    <name type="scientific">Lamprobacter modestohalophilus</name>
    <dbReference type="NCBI Taxonomy" id="1064514"/>
    <lineage>
        <taxon>Bacteria</taxon>
        <taxon>Pseudomonadati</taxon>
        <taxon>Pseudomonadota</taxon>
        <taxon>Gammaproteobacteria</taxon>
        <taxon>Chromatiales</taxon>
        <taxon>Chromatiaceae</taxon>
        <taxon>Lamprobacter</taxon>
    </lineage>
</organism>
<proteinExistence type="inferred from homology"/>